<evidence type="ECO:0000313" key="3">
    <source>
        <dbReference type="Proteomes" id="UP000383932"/>
    </source>
</evidence>
<dbReference type="Pfam" id="PF01419">
    <property type="entry name" value="Jacalin"/>
    <property type="match status" value="1"/>
</dbReference>
<dbReference type="AlphaFoldDB" id="A0A5N5QIT4"/>
<feature type="domain" description="Jacalin-type lectin" evidence="1">
    <location>
        <begin position="79"/>
        <end position="218"/>
    </location>
</feature>
<dbReference type="OrthoDB" id="3216598at2759"/>
<dbReference type="SMART" id="SM00915">
    <property type="entry name" value="Jacalin"/>
    <property type="match status" value="1"/>
</dbReference>
<dbReference type="PROSITE" id="PS51752">
    <property type="entry name" value="JACALIN_LECTIN"/>
    <property type="match status" value="1"/>
</dbReference>
<gene>
    <name evidence="2" type="ORF">CTheo_5010</name>
</gene>
<dbReference type="InterPro" id="IPR001229">
    <property type="entry name" value="Jacalin-like_lectin_dom"/>
</dbReference>
<keyword evidence="3" id="KW-1185">Reference proteome</keyword>
<sequence>MLALNQLQTLSWYKYRHPLAPEDQATSIRLDLTFRPSTKIPEMVFLTPLVVLAISTLGLAGHIPEHNDHIRLPRARGITLVSPTYGGPHGKTFDDFAMLPDDAQVRAITLRGANRLDSIKITLTSGANFSHGGSGGSPKSILLDIDEYIKSVKVCWGKVNKRTRIFYALVTSTKGQTAEVGQPTKHCDTTTAKDGWGVIGTWGRDGDEIDQIGFYYGPQRKSPK</sequence>
<reference evidence="2" key="1">
    <citation type="journal article" date="2019" name="Fungal Biol. Biotechnol.">
        <title>Draft genome sequence of fastidious pathogen Ceratobasidium theobromae, which causes vascular-streak dieback in Theobroma cacao.</title>
        <authorList>
            <person name="Ali S.S."/>
            <person name="Asman A."/>
            <person name="Shao J."/>
            <person name="Firmansyah A.P."/>
            <person name="Susilo A.W."/>
            <person name="Rosmana A."/>
            <person name="McMahon P."/>
            <person name="Junaid M."/>
            <person name="Guest D."/>
            <person name="Kheng T.Y."/>
            <person name="Meinhardt L.W."/>
            <person name="Bailey B.A."/>
        </authorList>
    </citation>
    <scope>NUCLEOTIDE SEQUENCE [LARGE SCALE GENOMIC DNA]</scope>
    <source>
        <strain evidence="2">CT2</strain>
    </source>
</reference>
<name>A0A5N5QIT4_9AGAM</name>
<dbReference type="Gene3D" id="2.100.10.30">
    <property type="entry name" value="Jacalin-like lectin domain"/>
    <property type="match status" value="1"/>
</dbReference>
<dbReference type="InterPro" id="IPR036404">
    <property type="entry name" value="Jacalin-like_lectin_dom_sf"/>
</dbReference>
<protein>
    <recommendedName>
        <fullName evidence="1">Jacalin-type lectin domain-containing protein</fullName>
    </recommendedName>
</protein>
<evidence type="ECO:0000313" key="2">
    <source>
        <dbReference type="EMBL" id="KAB5591544.1"/>
    </source>
</evidence>
<comment type="caution">
    <text evidence="2">The sequence shown here is derived from an EMBL/GenBank/DDBJ whole genome shotgun (WGS) entry which is preliminary data.</text>
</comment>
<reference evidence="2" key="2">
    <citation type="submission" date="2019-04" db="EMBL/GenBank/DDBJ databases">
        <authorList>
            <person name="Ali S."/>
            <person name="Shao J."/>
            <person name="Asman A."/>
            <person name="Bailey B."/>
        </authorList>
    </citation>
    <scope>NUCLEOTIDE SEQUENCE</scope>
    <source>
        <strain evidence="2">CT2</strain>
    </source>
</reference>
<accession>A0A5N5QIT4</accession>
<evidence type="ECO:0000259" key="1">
    <source>
        <dbReference type="PROSITE" id="PS51752"/>
    </source>
</evidence>
<dbReference type="SUPFAM" id="SSF51101">
    <property type="entry name" value="Mannose-binding lectins"/>
    <property type="match status" value="1"/>
</dbReference>
<organism evidence="2 3">
    <name type="scientific">Ceratobasidium theobromae</name>
    <dbReference type="NCBI Taxonomy" id="1582974"/>
    <lineage>
        <taxon>Eukaryota</taxon>
        <taxon>Fungi</taxon>
        <taxon>Dikarya</taxon>
        <taxon>Basidiomycota</taxon>
        <taxon>Agaricomycotina</taxon>
        <taxon>Agaricomycetes</taxon>
        <taxon>Cantharellales</taxon>
        <taxon>Ceratobasidiaceae</taxon>
        <taxon>Ceratobasidium</taxon>
    </lineage>
</organism>
<dbReference type="EMBL" id="SSOP01000100">
    <property type="protein sequence ID" value="KAB5591544.1"/>
    <property type="molecule type" value="Genomic_DNA"/>
</dbReference>
<proteinExistence type="predicted"/>
<dbReference type="Proteomes" id="UP000383932">
    <property type="component" value="Unassembled WGS sequence"/>
</dbReference>